<dbReference type="OrthoDB" id="1997677at2"/>
<sequence length="316" mass="36419">MADDLTPSQEPRVSKGDWRAELAHVGEQRGFYEEIGAEHTGLFVRGEGAGAKTLIVTFENLDHVFEGADDRMPWGYDFVTSRGWSMLGMMAHGWTWYRDEHVFDFFDRLQAEGFFEQFDNVVFYGASMGGYAASVFCAAAPGSTAILLSPQATLSRDVAPWETRYRKAWARSYSGRYAYGPDQVENANRVHLFYDPREPLDAMHAALFRGHNITKYYCRFMGHRIASLWMRMGVLKQVVMGCVDGTMNRQMFYKLMRARLLTVRYQQEMLRRLQKLDRPWLIANYTRAVLNTRRGPKFRRALAKAEAQLTAQKRGK</sequence>
<evidence type="ECO:0000313" key="2">
    <source>
        <dbReference type="Proteomes" id="UP000048949"/>
    </source>
</evidence>
<evidence type="ECO:0000313" key="1">
    <source>
        <dbReference type="EMBL" id="CRK75797.1"/>
    </source>
</evidence>
<dbReference type="Gene3D" id="3.40.50.1820">
    <property type="entry name" value="alpha/beta hydrolase"/>
    <property type="match status" value="1"/>
</dbReference>
<evidence type="ECO:0008006" key="3">
    <source>
        <dbReference type="Google" id="ProtNLM"/>
    </source>
</evidence>
<accession>A0A0U1NM69</accession>
<dbReference type="EMBL" id="CVQV01000009">
    <property type="protein sequence ID" value="CRK75797.1"/>
    <property type="molecule type" value="Genomic_DNA"/>
</dbReference>
<reference evidence="1 2" key="1">
    <citation type="submission" date="2015-04" db="EMBL/GenBank/DDBJ databases">
        <authorList>
            <person name="Syromyatnikov M.Y."/>
            <person name="Popov V.N."/>
        </authorList>
    </citation>
    <scope>NUCLEOTIDE SEQUENCE [LARGE SCALE GENOMIC DNA]</scope>
    <source>
        <strain evidence="1 2">CECT 5292</strain>
    </source>
</reference>
<keyword evidence="2" id="KW-1185">Reference proteome</keyword>
<dbReference type="AlphaFoldDB" id="A0A0U1NM69"/>
<dbReference type="STRING" id="282199.GCA_001049735_01850"/>
<dbReference type="SUPFAM" id="SSF53474">
    <property type="entry name" value="alpha/beta-Hydrolases"/>
    <property type="match status" value="1"/>
</dbReference>
<dbReference type="Proteomes" id="UP000048949">
    <property type="component" value="Unassembled WGS sequence"/>
</dbReference>
<dbReference type="RefSeq" id="WP_048599215.1">
    <property type="nucleotide sequence ID" value="NZ_CBFHGK010000004.1"/>
</dbReference>
<dbReference type="InterPro" id="IPR029058">
    <property type="entry name" value="AB_hydrolase_fold"/>
</dbReference>
<proteinExistence type="predicted"/>
<name>A0A0U1NM69_9RHOB</name>
<organism evidence="1 2">
    <name type="scientific">Nereida ignava</name>
    <dbReference type="NCBI Taxonomy" id="282199"/>
    <lineage>
        <taxon>Bacteria</taxon>
        <taxon>Pseudomonadati</taxon>
        <taxon>Pseudomonadota</taxon>
        <taxon>Alphaproteobacteria</taxon>
        <taxon>Rhodobacterales</taxon>
        <taxon>Roseobacteraceae</taxon>
        <taxon>Nereida</taxon>
    </lineage>
</organism>
<protein>
    <recommendedName>
        <fullName evidence="3">Phosphoadenosine phosphosulfate reductase</fullName>
    </recommendedName>
</protein>
<gene>
    <name evidence="1" type="ORF">NIG5292_01851</name>
</gene>